<feature type="transmembrane region" description="Helical" evidence="1">
    <location>
        <begin position="127"/>
        <end position="149"/>
    </location>
</feature>
<protein>
    <recommendedName>
        <fullName evidence="2">PGG domain-containing protein</fullName>
    </recommendedName>
</protein>
<reference evidence="3" key="1">
    <citation type="submission" date="2021-01" db="UniProtKB">
        <authorList>
            <consortium name="EnsemblPlants"/>
        </authorList>
    </citation>
    <scope>IDENTIFICATION</scope>
</reference>
<sequence length="685" mass="77109">MASNQELQPPGSSGAEEENKIIEELYASAYSGDWTKEGKKFFQMSLQERMRHKLSQLVALNIAAMVSKWNFIADMLAQMDASERSAVLTSPDDVKWVRDKMVEYLSRRSGKDFSNTKKRLDGSPESLLLAAAVLGQLGATYTIATHIYIRDPDWSGPLLYQIISAGFYGVALLLCKRYPTLSVAPIYMTKVEGLTKMVTRHNTWGGRGDLDVSIADENGDDEKADNGKAPKISEIPIATELKSRSTILQVLATRRPAFRSCSRHGGGLLRSLVTWVLHLQRIDHEKPDFMTRVKNVILAVLLHFLLPFWIILEQTATIFAKLREEEERHQFAEQLLDIIHKQILINKSAYFQELRVVIKTAANKGILEIVKMCLDIFPSLIWEQDGKRHILHDAIEFRHEKVFNLIRDKLLEDELQLNTWVLFQSCDDIMLLAAKPPLEHTLEYVTGSALQVQRELHWFEEVENVAFAMNYEKAINSKDDAHSKFVENRKTLVQKGEEWMKCTATSCSVVAALIVTVVYQAVFQIPGGTDEKKGGTANLLDEAKKTEFIVFATSDVVSLFFSSTSLLMFLAILTSRFSAKDFKHVLPSRLILAAAALFIGLAAMMTSFTATMLIVLGSEMNLLKYITFGAVALPVTLVAILQLPLVYAVVKSTYFGRRIFKHKAKGLPFWGSLLAIYLRNTCARC</sequence>
<dbReference type="Proteomes" id="UP000594263">
    <property type="component" value="Unplaced"/>
</dbReference>
<keyword evidence="1" id="KW-1133">Transmembrane helix</keyword>
<proteinExistence type="predicted"/>
<dbReference type="EnsemblPlants" id="Kaladp0043s0157.1.v1.1">
    <property type="protein sequence ID" value="Kaladp0043s0157.1.v1.1"/>
    <property type="gene ID" value="Kaladp0043s0157.v1.1"/>
</dbReference>
<feature type="domain" description="PGG" evidence="2">
    <location>
        <begin position="497"/>
        <end position="614"/>
    </location>
</feature>
<feature type="transmembrane region" description="Helical" evidence="1">
    <location>
        <begin position="155"/>
        <end position="175"/>
    </location>
</feature>
<feature type="transmembrane region" description="Helical" evidence="1">
    <location>
        <begin position="556"/>
        <end position="578"/>
    </location>
</feature>
<dbReference type="AlphaFoldDB" id="A0A7N0TRC6"/>
<dbReference type="PANTHER" id="PTHR24177">
    <property type="entry name" value="CASKIN"/>
    <property type="match status" value="1"/>
</dbReference>
<dbReference type="Gramene" id="Kaladp0043s0157.1.v1.1">
    <property type="protein sequence ID" value="Kaladp0043s0157.1.v1.1"/>
    <property type="gene ID" value="Kaladp0043s0157.v1.1"/>
</dbReference>
<dbReference type="Pfam" id="PF13962">
    <property type="entry name" value="PGG"/>
    <property type="match status" value="1"/>
</dbReference>
<feature type="transmembrane region" description="Helical" evidence="1">
    <location>
        <begin position="590"/>
        <end position="616"/>
    </location>
</feature>
<keyword evidence="4" id="KW-1185">Reference proteome</keyword>
<feature type="transmembrane region" description="Helical" evidence="1">
    <location>
        <begin position="296"/>
        <end position="312"/>
    </location>
</feature>
<name>A0A7N0TRC6_KALFE</name>
<keyword evidence="1" id="KW-0472">Membrane</keyword>
<dbReference type="InterPro" id="IPR026961">
    <property type="entry name" value="PGG_dom"/>
</dbReference>
<evidence type="ECO:0000259" key="2">
    <source>
        <dbReference type="Pfam" id="PF13962"/>
    </source>
</evidence>
<evidence type="ECO:0000256" key="1">
    <source>
        <dbReference type="SAM" id="Phobius"/>
    </source>
</evidence>
<evidence type="ECO:0000313" key="3">
    <source>
        <dbReference type="EnsemblPlants" id="Kaladp0043s0157.1.v1.1"/>
    </source>
</evidence>
<keyword evidence="1" id="KW-0812">Transmembrane</keyword>
<organism evidence="3 4">
    <name type="scientific">Kalanchoe fedtschenkoi</name>
    <name type="common">Lavender scallops</name>
    <name type="synonym">South American air plant</name>
    <dbReference type="NCBI Taxonomy" id="63787"/>
    <lineage>
        <taxon>Eukaryota</taxon>
        <taxon>Viridiplantae</taxon>
        <taxon>Streptophyta</taxon>
        <taxon>Embryophyta</taxon>
        <taxon>Tracheophyta</taxon>
        <taxon>Spermatophyta</taxon>
        <taxon>Magnoliopsida</taxon>
        <taxon>eudicotyledons</taxon>
        <taxon>Gunneridae</taxon>
        <taxon>Pentapetalae</taxon>
        <taxon>Saxifragales</taxon>
        <taxon>Crassulaceae</taxon>
        <taxon>Kalanchoe</taxon>
    </lineage>
</organism>
<feature type="transmembrane region" description="Helical" evidence="1">
    <location>
        <begin position="622"/>
        <end position="650"/>
    </location>
</feature>
<accession>A0A7N0TRC6</accession>
<dbReference type="PANTHER" id="PTHR24177:SF292">
    <property type="entry name" value="ANKYRIN REPEAT FAMILY PROTEIN-RELATED"/>
    <property type="match status" value="1"/>
</dbReference>
<evidence type="ECO:0000313" key="4">
    <source>
        <dbReference type="Proteomes" id="UP000594263"/>
    </source>
</evidence>
<dbReference type="GO" id="GO:0016020">
    <property type="term" value="C:membrane"/>
    <property type="evidence" value="ECO:0007669"/>
    <property type="project" value="TreeGrafter"/>
</dbReference>